<dbReference type="InterPro" id="IPR011762">
    <property type="entry name" value="COA_CT_N"/>
</dbReference>
<dbReference type="Pfam" id="PF01039">
    <property type="entry name" value="Carboxyl_trans"/>
    <property type="match status" value="1"/>
</dbReference>
<keyword evidence="7" id="KW-0443">Lipid metabolism</keyword>
<keyword evidence="5 7" id="KW-0862">Zinc</keyword>
<dbReference type="EC" id="2.1.3.15" evidence="7"/>
<comment type="catalytic activity">
    <reaction evidence="7">
        <text>N(6)-carboxybiotinyl-L-lysyl-[protein] + acetyl-CoA = N(6)-biotinyl-L-lysyl-[protein] + malonyl-CoA</text>
        <dbReference type="Rhea" id="RHEA:54728"/>
        <dbReference type="Rhea" id="RHEA-COMP:10505"/>
        <dbReference type="Rhea" id="RHEA-COMP:10506"/>
        <dbReference type="ChEBI" id="CHEBI:57288"/>
        <dbReference type="ChEBI" id="CHEBI:57384"/>
        <dbReference type="ChEBI" id="CHEBI:83144"/>
        <dbReference type="ChEBI" id="CHEBI:83145"/>
        <dbReference type="EC" id="2.1.3.15"/>
    </reaction>
</comment>
<evidence type="ECO:0000259" key="9">
    <source>
        <dbReference type="PROSITE" id="PS50980"/>
    </source>
</evidence>
<dbReference type="GO" id="GO:0009317">
    <property type="term" value="C:acetyl-CoA carboxylase complex"/>
    <property type="evidence" value="ECO:0007669"/>
    <property type="project" value="InterPro"/>
</dbReference>
<dbReference type="PANTHER" id="PTHR42995">
    <property type="entry name" value="ACETYL-COENZYME A CARBOXYLASE CARBOXYL TRANSFERASE SUBUNIT BETA, CHLOROPLASTIC"/>
    <property type="match status" value="1"/>
</dbReference>
<dbReference type="GO" id="GO:2001295">
    <property type="term" value="P:malonyl-CoA biosynthetic process"/>
    <property type="evidence" value="ECO:0007669"/>
    <property type="project" value="UniProtKB-UniRule"/>
</dbReference>
<evidence type="ECO:0000256" key="4">
    <source>
        <dbReference type="ARBA" id="ARBA00022771"/>
    </source>
</evidence>
<keyword evidence="3 7" id="KW-0547">Nucleotide-binding</keyword>
<feature type="binding site" evidence="7">
    <location>
        <position position="236"/>
    </location>
    <ligand>
        <name>Zn(2+)</name>
        <dbReference type="ChEBI" id="CHEBI:29105"/>
    </ligand>
</feature>
<feature type="domain" description="CoA carboxyltransferase N-terminal" evidence="9">
    <location>
        <begin position="213"/>
        <end position="552"/>
    </location>
</feature>
<evidence type="ECO:0000256" key="1">
    <source>
        <dbReference type="ARBA" id="ARBA00011842"/>
    </source>
</evidence>
<dbReference type="GO" id="GO:0006633">
    <property type="term" value="P:fatty acid biosynthetic process"/>
    <property type="evidence" value="ECO:0007669"/>
    <property type="project" value="UniProtKB-KW"/>
</dbReference>
<dbReference type="GO" id="GO:0005524">
    <property type="term" value="F:ATP binding"/>
    <property type="evidence" value="ECO:0007669"/>
    <property type="project" value="UniProtKB-KW"/>
</dbReference>
<evidence type="ECO:0000256" key="5">
    <source>
        <dbReference type="ARBA" id="ARBA00022833"/>
    </source>
</evidence>
<keyword evidence="7" id="KW-0479">Metal-binding</keyword>
<dbReference type="GO" id="GO:0003989">
    <property type="term" value="F:acetyl-CoA carboxylase activity"/>
    <property type="evidence" value="ECO:0007669"/>
    <property type="project" value="InterPro"/>
</dbReference>
<dbReference type="InterPro" id="IPR034733">
    <property type="entry name" value="AcCoA_carboxyl_beta"/>
</dbReference>
<feature type="binding site" evidence="7">
    <location>
        <position position="239"/>
    </location>
    <ligand>
        <name>Zn(2+)</name>
        <dbReference type="ChEBI" id="CHEBI:29105"/>
    </ligand>
</feature>
<comment type="subunit">
    <text evidence="1">Acetyl-CoA carboxylase is a heterohexamer composed of biotin carboxyl carrier protein, biotin carboxylase and 2 subunits each of ACCase subunit alpha and ACCase plastid-coded subunit beta (accD).</text>
</comment>
<keyword evidence="6 7" id="KW-0067">ATP-binding</keyword>
<dbReference type="InterPro" id="IPR000438">
    <property type="entry name" value="Acetyl_CoA_COase_Trfase_b_su"/>
</dbReference>
<keyword evidence="4 7" id="KW-0863">Zinc-finger</keyword>
<protein>
    <recommendedName>
        <fullName evidence="7">Acetyl-coenzyme A carboxylase carboxyl transferase subunit beta</fullName>
        <shortName evidence="7">ACCase subunit beta</shortName>
        <shortName evidence="7">Acetyl-CoA carboxylase carboxyltransferase subunit beta</shortName>
        <ecNumber evidence="7">2.1.3.15</ecNumber>
    </recommendedName>
</protein>
<dbReference type="PANTHER" id="PTHR42995:SF5">
    <property type="entry name" value="ACETYL-COENZYME A CARBOXYLASE CARBOXYL TRANSFERASE SUBUNIT BETA, CHLOROPLASTIC"/>
    <property type="match status" value="1"/>
</dbReference>
<keyword evidence="2 7" id="KW-0808">Transferase</keyword>
<comment type="function">
    <text evidence="7">Component of the acetyl coenzyme A carboxylase (ACC) complex. Biotin carboxylase (BC) catalyzes the carboxylation of biotin on its carrier protein (BCCP) and then the CO(2) group is transferred by the transcarboxylase to acetyl-CoA to form malonyl-CoA.</text>
</comment>
<keyword evidence="10" id="KW-0934">Plastid</keyword>
<dbReference type="GeneID" id="39413457"/>
<comment type="pathway">
    <text evidence="7">Lipid metabolism; malonyl-CoA biosynthesis; malonyl-CoA from acetyl-CoA: step 1/1.</text>
</comment>
<feature type="region of interest" description="Disordered" evidence="8">
    <location>
        <begin position="180"/>
        <end position="205"/>
    </location>
</feature>
<dbReference type="HAMAP" id="MF_01395">
    <property type="entry name" value="AcetylCoA_CT_beta"/>
    <property type="match status" value="1"/>
</dbReference>
<dbReference type="InterPro" id="IPR029045">
    <property type="entry name" value="ClpP/crotonase-like_dom_sf"/>
</dbReference>
<name>A0A411JUX4_9CARY</name>
<evidence type="ECO:0000256" key="7">
    <source>
        <dbReference type="HAMAP-Rule" id="MF_01395"/>
    </source>
</evidence>
<organism evidence="10">
    <name type="scientific">Physena madagascariensis</name>
    <dbReference type="NCBI Taxonomy" id="764924"/>
    <lineage>
        <taxon>Eukaryota</taxon>
        <taxon>Viridiplantae</taxon>
        <taxon>Streptophyta</taxon>
        <taxon>Embryophyta</taxon>
        <taxon>Tracheophyta</taxon>
        <taxon>Spermatophyta</taxon>
        <taxon>Magnoliopsida</taxon>
        <taxon>eudicotyledons</taxon>
        <taxon>Gunneridae</taxon>
        <taxon>Pentapetalae</taxon>
        <taxon>Caryophyllales</taxon>
        <taxon>Physenaceae</taxon>
        <taxon>Physena</taxon>
    </lineage>
</organism>
<comment type="cofactor">
    <cofactor evidence="7">
        <name>Zn(2+)</name>
        <dbReference type="ChEBI" id="CHEBI:29105"/>
    </cofactor>
    <text evidence="7">Binds 1 zinc ion per subunit.</text>
</comment>
<dbReference type="EMBL" id="MK397883">
    <property type="protein sequence ID" value="QBC68872.1"/>
    <property type="molecule type" value="Genomic_DNA"/>
</dbReference>
<feature type="compositionally biased region" description="Acidic residues" evidence="8">
    <location>
        <begin position="185"/>
        <end position="200"/>
    </location>
</feature>
<keyword evidence="7" id="KW-0276">Fatty acid metabolism</keyword>
<keyword evidence="7" id="KW-0275">Fatty acid biosynthesis</keyword>
<comment type="subunit">
    <text evidence="7">Acetyl-CoA carboxylase is a heterohexamer composed of biotin carboxyl carrier protein (AccB), biotin carboxylase (AccC) and two subunits each of ACCase subunit alpha (AccA) and ACCase subunit beta (AccD).</text>
</comment>
<geneLocation type="plastid" evidence="10"/>
<dbReference type="GO" id="GO:0008270">
    <property type="term" value="F:zinc ion binding"/>
    <property type="evidence" value="ECO:0007669"/>
    <property type="project" value="UniProtKB-UniRule"/>
</dbReference>
<dbReference type="GO" id="GO:0016743">
    <property type="term" value="F:carboxyl- or carbamoyltransferase activity"/>
    <property type="evidence" value="ECO:0007669"/>
    <property type="project" value="UniProtKB-UniRule"/>
</dbReference>
<proteinExistence type="inferred from homology"/>
<comment type="similarity">
    <text evidence="7">Belongs to the AccD/PCCB family.</text>
</comment>
<dbReference type="RefSeq" id="YP_009569448.1">
    <property type="nucleotide sequence ID" value="NC_041263.1"/>
</dbReference>
<gene>
    <name evidence="7 10" type="primary">accD</name>
</gene>
<evidence type="ECO:0000256" key="2">
    <source>
        <dbReference type="ARBA" id="ARBA00022679"/>
    </source>
</evidence>
<dbReference type="PROSITE" id="PS50980">
    <property type="entry name" value="COA_CT_NTER"/>
    <property type="match status" value="1"/>
</dbReference>
<dbReference type="AlphaFoldDB" id="A0A411JUX4"/>
<feature type="binding site" evidence="7">
    <location>
        <position position="217"/>
    </location>
    <ligand>
        <name>Zn(2+)</name>
        <dbReference type="ChEBI" id="CHEBI:29105"/>
    </ligand>
</feature>
<dbReference type="SUPFAM" id="SSF52096">
    <property type="entry name" value="ClpP/crotonase"/>
    <property type="match status" value="1"/>
</dbReference>
<evidence type="ECO:0000313" key="10">
    <source>
        <dbReference type="EMBL" id="QBC68872.1"/>
    </source>
</evidence>
<feature type="binding site" evidence="7">
    <location>
        <position position="220"/>
    </location>
    <ligand>
        <name>Zn(2+)</name>
        <dbReference type="ChEBI" id="CHEBI:29105"/>
    </ligand>
</feature>
<dbReference type="Gene3D" id="3.90.226.10">
    <property type="entry name" value="2-enoyl-CoA Hydratase, Chain A, domain 1"/>
    <property type="match status" value="1"/>
</dbReference>
<dbReference type="UniPathway" id="UPA00655">
    <property type="reaction ID" value="UER00711"/>
</dbReference>
<sequence>MKLIFKTCLSSYSAKLDSSGNLVPNKELHVESFQSILNNVAITIELIQKEGKVPPLYLCFDLKTQSFMIFEDDTVICDSSDGPGKAYTKKRLTQFFDSKLGFDVSVEMDVGLGPVAKKGRKRKEFHTLEFVAQIMNFLIDDNDDGNAAGAGIPLRPSGDGSSSGEEIALAEEIALGNKGFWPEESASDDESSLGGEEEDSNNNNQGPAKYQHLWVQCENCYKLNYKRLFMSKFYICEYCGHYVKMNSSDRIDLPIDLDTWDPMDEDMILNPMAFDSENKDPFEFCSENKDTFEEERFEEERFEEERFEEAAEAKKNIPSEMKLPPEIDFDFDFELGLTSEAEEGEEEKPFKEYIDSYQRETGLTDAIQTGIGRLNGIPVAMGVMDFEFIGGSMGCVVGEKITRLIEYATKEFLPLILVCASGGARMQEGCLSLMQMAKISAALYEYQSKKKLFYVSILTSPTTGGVTASFGMLGDIIIAEPKAYIAFAGKRVIEELFHTTVPEGAQETEHLFDKGLLDSIVPRNELKAVLSKLLKLHSFLPLNLNSESKSKSEELAFVW</sequence>
<evidence type="ECO:0000256" key="3">
    <source>
        <dbReference type="ARBA" id="ARBA00022741"/>
    </source>
</evidence>
<keyword evidence="7" id="KW-0444">Lipid biosynthesis</keyword>
<dbReference type="PRINTS" id="PR01070">
    <property type="entry name" value="ACCCTRFRASEB"/>
</dbReference>
<evidence type="ECO:0000256" key="8">
    <source>
        <dbReference type="SAM" id="MobiDB-lite"/>
    </source>
</evidence>
<feature type="zinc finger region" description="C4-type" evidence="7">
    <location>
        <begin position="217"/>
        <end position="239"/>
    </location>
</feature>
<evidence type="ECO:0000256" key="6">
    <source>
        <dbReference type="ARBA" id="ARBA00022840"/>
    </source>
</evidence>
<reference evidence="10" key="1">
    <citation type="journal article" date="2019" name="Mol. Phylogenet. Evol.">
        <title>Plastid phylogenomic insights into the evolution of Caryophyllales.</title>
        <authorList>
            <person name="Yao G."/>
            <person name="Jin J.J."/>
            <person name="Li H.T."/>
            <person name="Yang J.B."/>
            <person name="Shiva Mandala V."/>
            <person name="Croley M."/>
            <person name="Mostow R."/>
            <person name="Douglas N.A."/>
            <person name="Chase M.W."/>
            <person name="Christenhusz M.J."/>
            <person name="Soltis D.E."/>
            <person name="Soltis P.S."/>
            <person name="Smith S.A."/>
            <person name="Brockington S.F."/>
            <person name="Moore M.J."/>
            <person name="Yi T.S."/>
            <person name="Li D.Z."/>
        </authorList>
    </citation>
    <scope>NUCLEOTIDE SEQUENCE</scope>
</reference>
<accession>A0A411JUX4</accession>